<dbReference type="PROSITE" id="PS50110">
    <property type="entry name" value="RESPONSE_REGULATORY"/>
    <property type="match status" value="1"/>
</dbReference>
<dbReference type="Pfam" id="PF00072">
    <property type="entry name" value="Response_reg"/>
    <property type="match status" value="1"/>
</dbReference>
<evidence type="ECO:0000256" key="6">
    <source>
        <dbReference type="PROSITE-ProRule" id="PRU00169"/>
    </source>
</evidence>
<dbReference type="InterPro" id="IPR011006">
    <property type="entry name" value="CheY-like_superfamily"/>
</dbReference>
<dbReference type="InterPro" id="IPR025944">
    <property type="entry name" value="Sigma_54_int_dom_CS"/>
</dbReference>
<dbReference type="SUPFAM" id="SSF52172">
    <property type="entry name" value="CheY-like"/>
    <property type="match status" value="1"/>
</dbReference>
<keyword evidence="5" id="KW-0804">Transcription</keyword>
<dbReference type="Proteomes" id="UP001209681">
    <property type="component" value="Unassembled WGS sequence"/>
</dbReference>
<evidence type="ECO:0000259" key="7">
    <source>
        <dbReference type="PROSITE" id="PS50045"/>
    </source>
</evidence>
<dbReference type="EMBL" id="JAPFPW010000015">
    <property type="protein sequence ID" value="MCW7754741.1"/>
    <property type="molecule type" value="Genomic_DNA"/>
</dbReference>
<feature type="domain" description="Sigma-54 factor interaction" evidence="7">
    <location>
        <begin position="142"/>
        <end position="373"/>
    </location>
</feature>
<reference evidence="9 10" key="1">
    <citation type="submission" date="2022-11" db="EMBL/GenBank/DDBJ databases">
        <title>Desulfobotulus tamanensis H1 sp. nov. - anaerobic, alkaliphilic, sulphate reducing bacterium isolated from terrestrial mud volcano.</title>
        <authorList>
            <person name="Frolova A."/>
            <person name="Merkel A.Y."/>
            <person name="Slobodkin A.I."/>
        </authorList>
    </citation>
    <scope>NUCLEOTIDE SEQUENCE [LARGE SCALE GENOMIC DNA]</scope>
    <source>
        <strain evidence="9 10">H1</strain>
    </source>
</reference>
<proteinExistence type="predicted"/>
<feature type="domain" description="Response regulatory" evidence="8">
    <location>
        <begin position="3"/>
        <end position="117"/>
    </location>
</feature>
<dbReference type="CDD" id="cd00009">
    <property type="entry name" value="AAA"/>
    <property type="match status" value="1"/>
</dbReference>
<keyword evidence="1" id="KW-0547">Nucleotide-binding</keyword>
<dbReference type="Gene3D" id="1.10.8.60">
    <property type="match status" value="1"/>
</dbReference>
<dbReference type="InterPro" id="IPR025662">
    <property type="entry name" value="Sigma_54_int_dom_ATP-bd_1"/>
</dbReference>
<keyword evidence="2" id="KW-0067">ATP-binding</keyword>
<dbReference type="InterPro" id="IPR003593">
    <property type="entry name" value="AAA+_ATPase"/>
</dbReference>
<dbReference type="PANTHER" id="PTHR32071:SF113">
    <property type="entry name" value="ALGINATE BIOSYNTHESIS TRANSCRIPTIONAL REGULATORY PROTEIN ALGB"/>
    <property type="match status" value="1"/>
</dbReference>
<dbReference type="Gene3D" id="3.40.50.300">
    <property type="entry name" value="P-loop containing nucleotide triphosphate hydrolases"/>
    <property type="match status" value="1"/>
</dbReference>
<keyword evidence="6" id="KW-0597">Phosphoprotein</keyword>
<dbReference type="Pfam" id="PF25601">
    <property type="entry name" value="AAA_lid_14"/>
    <property type="match status" value="1"/>
</dbReference>
<keyword evidence="10" id="KW-1185">Reference proteome</keyword>
<dbReference type="SMART" id="SM00382">
    <property type="entry name" value="AAA"/>
    <property type="match status" value="1"/>
</dbReference>
<protein>
    <submittedName>
        <fullName evidence="9">Sigma-54 dependent transcriptional regulator</fullName>
    </submittedName>
</protein>
<dbReference type="PROSITE" id="PS00675">
    <property type="entry name" value="SIGMA54_INTERACT_1"/>
    <property type="match status" value="1"/>
</dbReference>
<dbReference type="PANTHER" id="PTHR32071">
    <property type="entry name" value="TRANSCRIPTIONAL REGULATORY PROTEIN"/>
    <property type="match status" value="1"/>
</dbReference>
<evidence type="ECO:0000256" key="2">
    <source>
        <dbReference type="ARBA" id="ARBA00022840"/>
    </source>
</evidence>
<gene>
    <name evidence="9" type="ORF">OOT00_12190</name>
</gene>
<dbReference type="PROSITE" id="PS00688">
    <property type="entry name" value="SIGMA54_INTERACT_3"/>
    <property type="match status" value="1"/>
</dbReference>
<dbReference type="Gene3D" id="3.40.50.2300">
    <property type="match status" value="1"/>
</dbReference>
<dbReference type="PROSITE" id="PS50045">
    <property type="entry name" value="SIGMA54_INTERACT_4"/>
    <property type="match status" value="1"/>
</dbReference>
<dbReference type="InterPro" id="IPR001789">
    <property type="entry name" value="Sig_transdc_resp-reg_receiver"/>
</dbReference>
<keyword evidence="4" id="KW-0238">DNA-binding</keyword>
<evidence type="ECO:0000313" key="10">
    <source>
        <dbReference type="Proteomes" id="UP001209681"/>
    </source>
</evidence>
<dbReference type="RefSeq" id="WP_265425654.1">
    <property type="nucleotide sequence ID" value="NZ_JAPFPW010000015.1"/>
</dbReference>
<accession>A0ABT3NC41</accession>
<dbReference type="SMART" id="SM00448">
    <property type="entry name" value="REC"/>
    <property type="match status" value="1"/>
</dbReference>
<dbReference type="Pfam" id="PF02954">
    <property type="entry name" value="HTH_8"/>
    <property type="match status" value="1"/>
</dbReference>
<evidence type="ECO:0000256" key="1">
    <source>
        <dbReference type="ARBA" id="ARBA00022741"/>
    </source>
</evidence>
<dbReference type="Gene3D" id="1.10.10.60">
    <property type="entry name" value="Homeodomain-like"/>
    <property type="match status" value="1"/>
</dbReference>
<dbReference type="SUPFAM" id="SSF52540">
    <property type="entry name" value="P-loop containing nucleoside triphosphate hydrolases"/>
    <property type="match status" value="1"/>
</dbReference>
<evidence type="ECO:0000256" key="4">
    <source>
        <dbReference type="ARBA" id="ARBA00023125"/>
    </source>
</evidence>
<dbReference type="Pfam" id="PF00158">
    <property type="entry name" value="Sigma54_activat"/>
    <property type="match status" value="1"/>
</dbReference>
<evidence type="ECO:0000256" key="5">
    <source>
        <dbReference type="ARBA" id="ARBA00023163"/>
    </source>
</evidence>
<sequence>METILIVDDEKNYPRILSAILEEENYETLSCHSGEEALTLLTESEIDLVLTDMRMPGMDGISLLRAIKNKQPDLPVIMMTAHGTVEKAVEAMQQGAYTYILKPFENETLIQHVGKAMDLYRVVRENRQLRAMIADRFSFSSIIGKSEAMQQIYATIRKVAPSTATILIEGESGTGKELVARALHFNSPRKEKPFIAVNCTALAESLLESELFGHEKGAFTGAISMRKGRFELADGGTLFLDEIGELSPQMQVKLLRVLQEKTIERVGGGKTISVDFRLMAATNKKLHEEVRKERFREDLYYRLHVVHFKIPPLRERDNDILLLAEAFLQKFSPQRTDGQPLSGLSSPCRKHLLDYAWPGNVRQLENVMERAVLLAPGPMITPEDLPKEIREQNTLSPAIPLALPEASLSDSLAHVEKELIERALKASDHIQAHAAARLGITKSGLHQKIKKYNIRVGSSRDKADS</sequence>
<dbReference type="InterPro" id="IPR027417">
    <property type="entry name" value="P-loop_NTPase"/>
</dbReference>
<keyword evidence="3" id="KW-0805">Transcription regulation</keyword>
<dbReference type="PRINTS" id="PR01590">
    <property type="entry name" value="HTHFIS"/>
</dbReference>
<dbReference type="InterPro" id="IPR002197">
    <property type="entry name" value="HTH_Fis"/>
</dbReference>
<evidence type="ECO:0000313" key="9">
    <source>
        <dbReference type="EMBL" id="MCW7754741.1"/>
    </source>
</evidence>
<name>A0ABT3NC41_9BACT</name>
<evidence type="ECO:0000259" key="8">
    <source>
        <dbReference type="PROSITE" id="PS50110"/>
    </source>
</evidence>
<dbReference type="InterPro" id="IPR058031">
    <property type="entry name" value="AAA_lid_NorR"/>
</dbReference>
<dbReference type="InterPro" id="IPR002078">
    <property type="entry name" value="Sigma_54_int"/>
</dbReference>
<dbReference type="PROSITE" id="PS00676">
    <property type="entry name" value="SIGMA54_INTERACT_2"/>
    <property type="match status" value="1"/>
</dbReference>
<dbReference type="SUPFAM" id="SSF46689">
    <property type="entry name" value="Homeodomain-like"/>
    <property type="match status" value="1"/>
</dbReference>
<feature type="modified residue" description="4-aspartylphosphate" evidence="6">
    <location>
        <position position="52"/>
    </location>
</feature>
<organism evidence="9 10">
    <name type="scientific">Desulfobotulus pelophilus</name>
    <dbReference type="NCBI Taxonomy" id="2823377"/>
    <lineage>
        <taxon>Bacteria</taxon>
        <taxon>Pseudomonadati</taxon>
        <taxon>Thermodesulfobacteriota</taxon>
        <taxon>Desulfobacteria</taxon>
        <taxon>Desulfobacterales</taxon>
        <taxon>Desulfobacteraceae</taxon>
        <taxon>Desulfobotulus</taxon>
    </lineage>
</organism>
<dbReference type="InterPro" id="IPR009057">
    <property type="entry name" value="Homeodomain-like_sf"/>
</dbReference>
<dbReference type="InterPro" id="IPR025943">
    <property type="entry name" value="Sigma_54_int_dom_ATP-bd_2"/>
</dbReference>
<comment type="caution">
    <text evidence="9">The sequence shown here is derived from an EMBL/GenBank/DDBJ whole genome shotgun (WGS) entry which is preliminary data.</text>
</comment>
<evidence type="ECO:0000256" key="3">
    <source>
        <dbReference type="ARBA" id="ARBA00023015"/>
    </source>
</evidence>